<evidence type="ECO:0000313" key="2">
    <source>
        <dbReference type="EMBL" id="KFI45524.1"/>
    </source>
</evidence>
<reference evidence="2 3" key="1">
    <citation type="submission" date="2014-03" db="EMBL/GenBank/DDBJ databases">
        <title>Genomics of Bifidobacteria.</title>
        <authorList>
            <person name="Ventura M."/>
            <person name="Milani C."/>
            <person name="Lugli G.A."/>
        </authorList>
    </citation>
    <scope>NUCLEOTIDE SEQUENCE [LARGE SCALE GENOMIC DNA]</scope>
    <source>
        <strain evidence="2 3">DSM 22767</strain>
    </source>
</reference>
<feature type="transmembrane region" description="Helical" evidence="1">
    <location>
        <begin position="87"/>
        <end position="108"/>
    </location>
</feature>
<sequence>MADFPQSECLGLCGYTDITCEPIAHESENEQVYEFTLSPSMFSDFAFEAYGKGGVDVLAGVLCLCFIGVFLFFAIPDFPTLTVTLKCAVVVFGIAGLFFVASVCFPGFRKHFVTSGRVQTEVDWFDYGGPMFPSLYSAQRGGVLTPCRFVVMDDGVRLMRMPAGRMVVEDVPWAAFDKVVVTRSCVVLRPGSLARGSIRFNGPYWSYVSAGGIGCCVLVGLDALTDVDGFVDDCRSRIARASEAVSVSHEEEGL</sequence>
<proteinExistence type="predicted"/>
<keyword evidence="1" id="KW-0812">Transmembrane</keyword>
<dbReference type="EMBL" id="JGYP01000002">
    <property type="protein sequence ID" value="KFI45524.1"/>
    <property type="molecule type" value="Genomic_DNA"/>
</dbReference>
<dbReference type="Proteomes" id="UP000029096">
    <property type="component" value="Unassembled WGS sequence"/>
</dbReference>
<dbReference type="AlphaFoldDB" id="A0A086ZG74"/>
<evidence type="ECO:0000256" key="1">
    <source>
        <dbReference type="SAM" id="Phobius"/>
    </source>
</evidence>
<keyword evidence="3" id="KW-1185">Reference proteome</keyword>
<evidence type="ECO:0000313" key="3">
    <source>
        <dbReference type="Proteomes" id="UP000029096"/>
    </source>
</evidence>
<keyword evidence="1" id="KW-1133">Transmembrane helix</keyword>
<name>A0A086ZG74_9BIFI</name>
<accession>A0A086ZG74</accession>
<dbReference type="STRING" id="1437606.BBOH_1065"/>
<organism evidence="2 3">
    <name type="scientific">Bifidobacterium bohemicum DSM 22767</name>
    <dbReference type="NCBI Taxonomy" id="1437606"/>
    <lineage>
        <taxon>Bacteria</taxon>
        <taxon>Bacillati</taxon>
        <taxon>Actinomycetota</taxon>
        <taxon>Actinomycetes</taxon>
        <taxon>Bifidobacteriales</taxon>
        <taxon>Bifidobacteriaceae</taxon>
        <taxon>Bifidobacterium</taxon>
    </lineage>
</organism>
<comment type="caution">
    <text evidence="2">The sequence shown here is derived from an EMBL/GenBank/DDBJ whole genome shotgun (WGS) entry which is preliminary data.</text>
</comment>
<gene>
    <name evidence="2" type="ORF">BBOH_1065</name>
</gene>
<protein>
    <submittedName>
        <fullName evidence="2">Uncharacterized protein</fullName>
    </submittedName>
</protein>
<feature type="transmembrane region" description="Helical" evidence="1">
    <location>
        <begin position="57"/>
        <end position="75"/>
    </location>
</feature>
<keyword evidence="1" id="KW-0472">Membrane</keyword>